<dbReference type="PANTHER" id="PTHR11334">
    <property type="entry name" value="MAS-RELATED G-PROTEIN COUPLED RECEPTOR"/>
    <property type="match status" value="1"/>
</dbReference>
<dbReference type="InterPro" id="IPR026234">
    <property type="entry name" value="MRGPCRFAMILY"/>
</dbReference>
<feature type="transmembrane region" description="Helical" evidence="11">
    <location>
        <begin position="160"/>
        <end position="181"/>
    </location>
</feature>
<evidence type="ECO:0000256" key="4">
    <source>
        <dbReference type="ARBA" id="ARBA00022989"/>
    </source>
</evidence>
<keyword evidence="2" id="KW-1003">Cell membrane</keyword>
<evidence type="ECO:0000256" key="11">
    <source>
        <dbReference type="SAM" id="Phobius"/>
    </source>
</evidence>
<evidence type="ECO:0000256" key="6">
    <source>
        <dbReference type="ARBA" id="ARBA00023136"/>
    </source>
</evidence>
<feature type="transmembrane region" description="Helical" evidence="11">
    <location>
        <begin position="243"/>
        <end position="264"/>
    </location>
</feature>
<dbReference type="Proteomes" id="UP001732780">
    <property type="component" value="Chromosome 10"/>
</dbReference>
<keyword evidence="8" id="KW-0807">Transducer</keyword>
<dbReference type="RefSeq" id="XP_010955104.2">
    <property type="nucleotide sequence ID" value="XM_010956802.2"/>
</dbReference>
<evidence type="ECO:0000256" key="1">
    <source>
        <dbReference type="ARBA" id="ARBA00004651"/>
    </source>
</evidence>
<dbReference type="AlphaFoldDB" id="A0A9W3ES89"/>
<dbReference type="CTD" id="386746"/>
<name>A0A9W3ES89_CAMBA</name>
<keyword evidence="7 13" id="KW-0675">Receptor</keyword>
<evidence type="ECO:0000256" key="5">
    <source>
        <dbReference type="ARBA" id="ARBA00023040"/>
    </source>
</evidence>
<feature type="compositionally biased region" description="Low complexity" evidence="10">
    <location>
        <begin position="35"/>
        <end position="48"/>
    </location>
</feature>
<feature type="transmembrane region" description="Helical" evidence="11">
    <location>
        <begin position="129"/>
        <end position="154"/>
    </location>
</feature>
<dbReference type="GO" id="GO:0005886">
    <property type="term" value="C:plasma membrane"/>
    <property type="evidence" value="ECO:0007669"/>
    <property type="project" value="UniProtKB-SubCell"/>
</dbReference>
<evidence type="ECO:0000256" key="9">
    <source>
        <dbReference type="ARBA" id="ARBA00061394"/>
    </source>
</evidence>
<dbReference type="FunFam" id="1.20.1070.10:FF:000193">
    <property type="entry name" value="Mas-related G-protein coupled receptor member E"/>
    <property type="match status" value="1"/>
</dbReference>
<keyword evidence="4 11" id="KW-1133">Transmembrane helix</keyword>
<evidence type="ECO:0000256" key="7">
    <source>
        <dbReference type="ARBA" id="ARBA00023170"/>
    </source>
</evidence>
<feature type="region of interest" description="Disordered" evidence="10">
    <location>
        <begin position="27"/>
        <end position="48"/>
    </location>
</feature>
<feature type="transmembrane region" description="Helical" evidence="11">
    <location>
        <begin position="94"/>
        <end position="117"/>
    </location>
</feature>
<dbReference type="RefSeq" id="XP_010955104.2">
    <property type="nucleotide sequence ID" value="XM_010956802.3"/>
</dbReference>
<feature type="transmembrane region" description="Helical" evidence="11">
    <location>
        <begin position="276"/>
        <end position="300"/>
    </location>
</feature>
<feature type="transmembrane region" description="Helical" evidence="11">
    <location>
        <begin position="202"/>
        <end position="223"/>
    </location>
</feature>
<evidence type="ECO:0000256" key="2">
    <source>
        <dbReference type="ARBA" id="ARBA00022475"/>
    </source>
</evidence>
<sequence length="381" mass="41242">MTPEAIPALWAPRATVTMCLYKKRLGGQRQDPLTPQGQGQPQRRGPARTLRCEAGRLREAVDGSGAFKESGPGVPPAAREPASMLGLWRTFNSVVSYITLAVSLGELVGNGLVLWHLGFHMKKGPFSVYVLHLTTADFLFLGCQVAVWAVQAALGGQGGLYLTVPFVAFSVGLWLLAAFSAERCLSDIFPTCYQGCRPRHTAGIVCGLIWALTPLTVLLPANACGQLPGGTRLQTCPWFHTASVAWLLTLACGASVAGLVLFIWVACCSQRQRPQFYGVVLGSVLLFFFCGLSYILYWILSSSLDLLLSWVPMQSFLRQPYSLSPLPTLLACIHCSSKPLIYFTTGRQPGKREPLREALQRSLGEGAPLGAGEVSLPMGRM</sequence>
<organism evidence="12 13">
    <name type="scientific">Camelus bactrianus</name>
    <name type="common">Bactrian camel</name>
    <dbReference type="NCBI Taxonomy" id="9837"/>
    <lineage>
        <taxon>Eukaryota</taxon>
        <taxon>Metazoa</taxon>
        <taxon>Chordata</taxon>
        <taxon>Craniata</taxon>
        <taxon>Vertebrata</taxon>
        <taxon>Euteleostomi</taxon>
        <taxon>Mammalia</taxon>
        <taxon>Eutheria</taxon>
        <taxon>Laurasiatheria</taxon>
        <taxon>Artiodactyla</taxon>
        <taxon>Tylopoda</taxon>
        <taxon>Camelidae</taxon>
        <taxon>Camelus</taxon>
    </lineage>
</organism>
<keyword evidence="3 11" id="KW-0812">Transmembrane</keyword>
<dbReference type="Gene3D" id="1.20.1070.10">
    <property type="entry name" value="Rhodopsin 7-helix transmembrane proteins"/>
    <property type="match status" value="1"/>
</dbReference>
<dbReference type="KEGG" id="cbai:105070374"/>
<evidence type="ECO:0000256" key="8">
    <source>
        <dbReference type="ARBA" id="ARBA00023224"/>
    </source>
</evidence>
<dbReference type="SUPFAM" id="SSF81321">
    <property type="entry name" value="Family A G protein-coupled receptor-like"/>
    <property type="match status" value="1"/>
</dbReference>
<evidence type="ECO:0000256" key="10">
    <source>
        <dbReference type="SAM" id="MobiDB-lite"/>
    </source>
</evidence>
<dbReference type="PANTHER" id="PTHR11334:SF32">
    <property type="entry name" value="MAS-RELATED G-PROTEIN COUPLED RECEPTOR MEMBER G"/>
    <property type="match status" value="1"/>
</dbReference>
<keyword evidence="5" id="KW-0297">G-protein coupled receptor</keyword>
<comment type="similarity">
    <text evidence="9">Belongs to the G-protein coupled receptor 1 family. Mas subfamily.</text>
</comment>
<dbReference type="PRINTS" id="PR02108">
    <property type="entry name" value="MRGPCRFAMILY"/>
</dbReference>
<comment type="subcellular location">
    <subcellularLocation>
        <location evidence="1">Cell membrane</location>
        <topology evidence="1">Multi-pass membrane protein</topology>
    </subcellularLocation>
</comment>
<evidence type="ECO:0000313" key="12">
    <source>
        <dbReference type="Proteomes" id="UP001732780"/>
    </source>
</evidence>
<evidence type="ECO:0000256" key="3">
    <source>
        <dbReference type="ARBA" id="ARBA00022692"/>
    </source>
</evidence>
<keyword evidence="6 11" id="KW-0472">Membrane</keyword>
<gene>
    <name evidence="13" type="primary">MRGPRG</name>
</gene>
<dbReference type="GeneID" id="105070374"/>
<protein>
    <submittedName>
        <fullName evidence="13">Mas-related G-protein coupled receptor member G isoform X1</fullName>
    </submittedName>
</protein>
<accession>A0A9W3ES89</accession>
<dbReference type="GO" id="GO:0004930">
    <property type="term" value="F:G protein-coupled receptor activity"/>
    <property type="evidence" value="ECO:0007669"/>
    <property type="project" value="UniProtKB-KW"/>
</dbReference>
<evidence type="ECO:0000313" key="13">
    <source>
        <dbReference type="RefSeq" id="XP_010955104.2"/>
    </source>
</evidence>
<keyword evidence="12" id="KW-1185">Reference proteome</keyword>
<proteinExistence type="inferred from homology"/>
<reference evidence="13" key="1">
    <citation type="submission" date="2025-08" db="UniProtKB">
        <authorList>
            <consortium name="RefSeq"/>
        </authorList>
    </citation>
    <scope>IDENTIFICATION</scope>
    <source>
        <tissue evidence="13">Blood</tissue>
    </source>
</reference>